<sequence length="507" mass="53674">MDSRFPNPFRLLILWIGYALARAGLIDRERARRTTDLAWPRIVTGIARMSKSAVDVALVGIALGSAAIAGVGYAGPFWGLAFSVGGGVAGGTIALVSQRYGAEAYEQLGQAVRSSVVLVIIASAPLVATFWFHAEWFISLITNNPAVIEFGADYLQIVALGIPFAGLNLIGSRVFVGMDDAWTPMVVRAGGAVMNIGLSIVLIFGLNYGVVGAAMGTVLSNVAVTVVFAIGLVAGRLPGAKSFPVTVDPFGTYFHRETLTDLITIGLPVFGTNLVWTVAELPMLSIVDIFGENTAAAYVIARRIWGIMNTPGWGFSLASSSLVGQELGTGDEGTAEQYGREIIRFAVAVYAVSAFLVFVFAEPITMLFTDDPNDPSIPIAVSLVYAACLAVVLRGVSGGAAGPLNASGDTRWPFYSQLVGMFGCSIPLAYLGARGLELPTLEWAVPLIELTVTVPGISIPALGLWGLYLAFIAETAVPAGINYYRFTTGKWKQISRSYRPETAPADD</sequence>
<dbReference type="PIRSF" id="PIRSF006603">
    <property type="entry name" value="DinF"/>
    <property type="match status" value="1"/>
</dbReference>
<evidence type="ECO:0000256" key="2">
    <source>
        <dbReference type="ARBA" id="ARBA00022448"/>
    </source>
</evidence>
<feature type="transmembrane region" description="Helical" evidence="10">
    <location>
        <begin position="77"/>
        <end position="96"/>
    </location>
</feature>
<dbReference type="GO" id="GO:0042910">
    <property type="term" value="F:xenobiotic transmembrane transporter activity"/>
    <property type="evidence" value="ECO:0007669"/>
    <property type="project" value="InterPro"/>
</dbReference>
<feature type="transmembrane region" description="Helical" evidence="10">
    <location>
        <begin position="414"/>
        <end position="433"/>
    </location>
</feature>
<dbReference type="Pfam" id="PF01554">
    <property type="entry name" value="MatE"/>
    <property type="match status" value="2"/>
</dbReference>
<dbReference type="GO" id="GO:0006811">
    <property type="term" value="P:monoatomic ion transport"/>
    <property type="evidence" value="ECO:0007669"/>
    <property type="project" value="UniProtKB-KW"/>
</dbReference>
<dbReference type="GO" id="GO:0005886">
    <property type="term" value="C:plasma membrane"/>
    <property type="evidence" value="ECO:0007669"/>
    <property type="project" value="UniProtKB-SubCell"/>
</dbReference>
<feature type="transmembrane region" description="Helical" evidence="10">
    <location>
        <begin position="52"/>
        <end position="71"/>
    </location>
</feature>
<dbReference type="RefSeq" id="WP_342810477.1">
    <property type="nucleotide sequence ID" value="NZ_JAOPJZ010000031.1"/>
</dbReference>
<comment type="caution">
    <text evidence="11">The sequence shown here is derived from an EMBL/GenBank/DDBJ whole genome shotgun (WGS) entry which is preliminary data.</text>
</comment>
<keyword evidence="5 10" id="KW-0812">Transmembrane</keyword>
<keyword evidence="3" id="KW-0050">Antiport</keyword>
<organism evidence="11 12">
    <name type="scientific">Natronosalvus hydrolyticus</name>
    <dbReference type="NCBI Taxonomy" id="2979988"/>
    <lineage>
        <taxon>Archaea</taxon>
        <taxon>Methanobacteriati</taxon>
        <taxon>Methanobacteriota</taxon>
        <taxon>Stenosarchaea group</taxon>
        <taxon>Halobacteria</taxon>
        <taxon>Halobacteriales</taxon>
        <taxon>Natrialbaceae</taxon>
        <taxon>Natronosalvus</taxon>
    </lineage>
</organism>
<comment type="subcellular location">
    <subcellularLocation>
        <location evidence="1">Cell membrane</location>
        <topology evidence="1">Multi-pass membrane protein</topology>
    </subcellularLocation>
</comment>
<dbReference type="InterPro" id="IPR002528">
    <property type="entry name" value="MATE_fam"/>
</dbReference>
<evidence type="ECO:0000256" key="6">
    <source>
        <dbReference type="ARBA" id="ARBA00022989"/>
    </source>
</evidence>
<dbReference type="InterPro" id="IPR050222">
    <property type="entry name" value="MATE_MdtK"/>
</dbReference>
<evidence type="ECO:0000256" key="7">
    <source>
        <dbReference type="ARBA" id="ARBA00023065"/>
    </source>
</evidence>
<feature type="transmembrane region" description="Helical" evidence="10">
    <location>
        <begin position="375"/>
        <end position="393"/>
    </location>
</feature>
<evidence type="ECO:0000256" key="9">
    <source>
        <dbReference type="ARBA" id="ARBA00031636"/>
    </source>
</evidence>
<reference evidence="11 12" key="1">
    <citation type="submission" date="2022-09" db="EMBL/GenBank/DDBJ databases">
        <title>Enrichment on poylsaccharides allowed isolation of novel metabolic and taxonomic groups of Haloarchaea.</title>
        <authorList>
            <person name="Sorokin D.Y."/>
            <person name="Elcheninov A.G."/>
            <person name="Khizhniak T.V."/>
            <person name="Kolganova T.V."/>
            <person name="Kublanov I.V."/>
        </authorList>
    </citation>
    <scope>NUCLEOTIDE SEQUENCE [LARGE SCALE GENOMIC DNA]</scope>
    <source>
        <strain evidence="11 12">AArc-curdl1</strain>
    </source>
</reference>
<dbReference type="EMBL" id="JAOPJZ010000031">
    <property type="protein sequence ID" value="MCU4754176.1"/>
    <property type="molecule type" value="Genomic_DNA"/>
</dbReference>
<dbReference type="CDD" id="cd13137">
    <property type="entry name" value="MATE_NorM_like"/>
    <property type="match status" value="1"/>
</dbReference>
<evidence type="ECO:0000256" key="3">
    <source>
        <dbReference type="ARBA" id="ARBA00022449"/>
    </source>
</evidence>
<name>A0AAP2ZBM4_9EURY</name>
<evidence type="ECO:0000313" key="11">
    <source>
        <dbReference type="EMBL" id="MCU4754176.1"/>
    </source>
</evidence>
<feature type="transmembrane region" description="Helical" evidence="10">
    <location>
        <begin position="154"/>
        <end position="176"/>
    </location>
</feature>
<dbReference type="GO" id="GO:0015297">
    <property type="term" value="F:antiporter activity"/>
    <property type="evidence" value="ECO:0007669"/>
    <property type="project" value="UniProtKB-KW"/>
</dbReference>
<gene>
    <name evidence="11" type="ORF">OB919_19695</name>
</gene>
<dbReference type="InterPro" id="IPR048279">
    <property type="entry name" value="MdtK-like"/>
</dbReference>
<keyword evidence="8 10" id="KW-0472">Membrane</keyword>
<keyword evidence="4" id="KW-1003">Cell membrane</keyword>
<evidence type="ECO:0000256" key="8">
    <source>
        <dbReference type="ARBA" id="ARBA00023136"/>
    </source>
</evidence>
<feature type="transmembrane region" description="Helical" evidence="10">
    <location>
        <begin position="212"/>
        <end position="234"/>
    </location>
</feature>
<feature type="transmembrane region" description="Helical" evidence="10">
    <location>
        <begin position="185"/>
        <end position="206"/>
    </location>
</feature>
<evidence type="ECO:0000313" key="12">
    <source>
        <dbReference type="Proteomes" id="UP001321047"/>
    </source>
</evidence>
<protein>
    <recommendedName>
        <fullName evidence="9">Multidrug-efflux transporter</fullName>
    </recommendedName>
</protein>
<evidence type="ECO:0000256" key="4">
    <source>
        <dbReference type="ARBA" id="ARBA00022475"/>
    </source>
</evidence>
<feature type="transmembrane region" description="Helical" evidence="10">
    <location>
        <begin position="116"/>
        <end position="134"/>
    </location>
</feature>
<keyword evidence="12" id="KW-1185">Reference proteome</keyword>
<keyword evidence="7" id="KW-0406">Ion transport</keyword>
<evidence type="ECO:0000256" key="10">
    <source>
        <dbReference type="SAM" id="Phobius"/>
    </source>
</evidence>
<dbReference type="Proteomes" id="UP001321047">
    <property type="component" value="Unassembled WGS sequence"/>
</dbReference>
<feature type="transmembrane region" description="Helical" evidence="10">
    <location>
        <begin position="347"/>
        <end position="369"/>
    </location>
</feature>
<feature type="transmembrane region" description="Helical" evidence="10">
    <location>
        <begin position="12"/>
        <end position="31"/>
    </location>
</feature>
<evidence type="ECO:0000256" key="5">
    <source>
        <dbReference type="ARBA" id="ARBA00022692"/>
    </source>
</evidence>
<evidence type="ECO:0000256" key="1">
    <source>
        <dbReference type="ARBA" id="ARBA00004651"/>
    </source>
</evidence>
<accession>A0AAP2ZBM4</accession>
<keyword evidence="6 10" id="KW-1133">Transmembrane helix</keyword>
<dbReference type="AlphaFoldDB" id="A0AAP2ZBM4"/>
<keyword evidence="2" id="KW-0813">Transport</keyword>
<dbReference type="PANTHER" id="PTHR43298">
    <property type="entry name" value="MULTIDRUG RESISTANCE PROTEIN NORM-RELATED"/>
    <property type="match status" value="1"/>
</dbReference>
<dbReference type="PANTHER" id="PTHR43298:SF2">
    <property type="entry name" value="FMN_FAD EXPORTER YEEO-RELATED"/>
    <property type="match status" value="1"/>
</dbReference>
<dbReference type="NCBIfam" id="TIGR00797">
    <property type="entry name" value="matE"/>
    <property type="match status" value="1"/>
</dbReference>
<proteinExistence type="predicted"/>